<sequence>MLLSYGFSKFFEGQFSYPSLERLDRKIGDSSPMGLLWTFMGYSKIYTVFGGFCQVLAGCLLIFRRTMITGSLLALMVMTNIVILNFSYDVPVKLFSTHLAVIALLLLIPNVVNLFQLFFMQKSVQLIPERSLFENKNKQLVAFLLKLMAISGLQLIVIIMTVRSFFDKPLNGHNLKAIYYPEQFTIESTSVNRWQKFIINDRYATVFYDEKRYEDFDVKVDTLKHLIQLKSKKDTLNISTLNYRFSDKNTKMSLTGFFQKDTVSITFNIKRKEDFELVNRKFNWINEYPYNK</sequence>
<name>A0A1H6K5R6_9FLAO</name>
<reference evidence="2 3" key="1">
    <citation type="submission" date="2016-10" db="EMBL/GenBank/DDBJ databases">
        <authorList>
            <person name="de Groot N.N."/>
        </authorList>
    </citation>
    <scope>NUCLEOTIDE SEQUENCE [LARGE SCALE GENOMIC DNA]</scope>
    <source>
        <strain evidence="2 3">CGMCC 1.10825</strain>
    </source>
</reference>
<dbReference type="STRING" id="1159016.SAMN02927937_00767"/>
<keyword evidence="3" id="KW-1185">Reference proteome</keyword>
<accession>A0A1H6K5R6</accession>
<dbReference type="EMBL" id="FNXE01000007">
    <property type="protein sequence ID" value="SEH66764.1"/>
    <property type="molecule type" value="Genomic_DNA"/>
</dbReference>
<keyword evidence="1" id="KW-0472">Membrane</keyword>
<keyword evidence="1" id="KW-0812">Transmembrane</keyword>
<gene>
    <name evidence="2" type="ORF">SAMN02927937_00767</name>
</gene>
<dbReference type="Proteomes" id="UP000199634">
    <property type="component" value="Unassembled WGS sequence"/>
</dbReference>
<evidence type="ECO:0000256" key="1">
    <source>
        <dbReference type="SAM" id="Phobius"/>
    </source>
</evidence>
<keyword evidence="1" id="KW-1133">Transmembrane helix</keyword>
<feature type="transmembrane region" description="Helical" evidence="1">
    <location>
        <begin position="70"/>
        <end position="88"/>
    </location>
</feature>
<protein>
    <recommendedName>
        <fullName evidence="4">DoxX family protein</fullName>
    </recommendedName>
</protein>
<dbReference type="AlphaFoldDB" id="A0A1H6K5R6"/>
<organism evidence="2 3">
    <name type="scientific">Paenimyroides marinum</name>
    <dbReference type="NCBI Taxonomy" id="1159016"/>
    <lineage>
        <taxon>Bacteria</taxon>
        <taxon>Pseudomonadati</taxon>
        <taxon>Bacteroidota</taxon>
        <taxon>Flavobacteriia</taxon>
        <taxon>Flavobacteriales</taxon>
        <taxon>Flavobacteriaceae</taxon>
        <taxon>Paenimyroides</taxon>
    </lineage>
</organism>
<feature type="transmembrane region" description="Helical" evidence="1">
    <location>
        <begin position="94"/>
        <end position="119"/>
    </location>
</feature>
<evidence type="ECO:0000313" key="2">
    <source>
        <dbReference type="EMBL" id="SEH66764.1"/>
    </source>
</evidence>
<evidence type="ECO:0000313" key="3">
    <source>
        <dbReference type="Proteomes" id="UP000199634"/>
    </source>
</evidence>
<feature type="transmembrane region" description="Helical" evidence="1">
    <location>
        <begin position="140"/>
        <end position="166"/>
    </location>
</feature>
<evidence type="ECO:0008006" key="4">
    <source>
        <dbReference type="Google" id="ProtNLM"/>
    </source>
</evidence>
<feature type="transmembrane region" description="Helical" evidence="1">
    <location>
        <begin position="45"/>
        <end position="63"/>
    </location>
</feature>
<proteinExistence type="predicted"/>